<feature type="compositionally biased region" description="Polar residues" evidence="1">
    <location>
        <begin position="89"/>
        <end position="105"/>
    </location>
</feature>
<dbReference type="InterPro" id="IPR043502">
    <property type="entry name" value="DNA/RNA_pol_sf"/>
</dbReference>
<reference evidence="6 7" key="1">
    <citation type="submission" date="2019-08" db="EMBL/GenBank/DDBJ databases">
        <title>Draft genome sequences of two oriental melons (Cucumis melo L. var makuwa).</title>
        <authorList>
            <person name="Kwon S.-Y."/>
        </authorList>
    </citation>
    <scope>NUCLEOTIDE SEQUENCE [LARGE SCALE GENOMIC DNA]</scope>
    <source>
        <strain evidence="7">cv. Chang Bougi</strain>
        <strain evidence="6">cv. SW 3</strain>
        <tissue evidence="5">Leaf</tissue>
    </source>
</reference>
<dbReference type="OrthoDB" id="1000646at2759"/>
<name>A0A5D3BDH6_CUCMM</name>
<dbReference type="Proteomes" id="UP000321947">
    <property type="component" value="Unassembled WGS sequence"/>
</dbReference>
<feature type="domain" description="Reverse transcriptase Ty1/copia-type" evidence="2">
    <location>
        <begin position="197"/>
        <end position="440"/>
    </location>
</feature>
<dbReference type="InterPro" id="IPR013103">
    <property type="entry name" value="RVT_2"/>
</dbReference>
<organism evidence="5 7">
    <name type="scientific">Cucumis melo var. makuwa</name>
    <name type="common">Oriental melon</name>
    <dbReference type="NCBI Taxonomy" id="1194695"/>
    <lineage>
        <taxon>Eukaryota</taxon>
        <taxon>Viridiplantae</taxon>
        <taxon>Streptophyta</taxon>
        <taxon>Embryophyta</taxon>
        <taxon>Tracheophyta</taxon>
        <taxon>Spermatophyta</taxon>
        <taxon>Magnoliopsida</taxon>
        <taxon>eudicotyledons</taxon>
        <taxon>Gunneridae</taxon>
        <taxon>Pentapetalae</taxon>
        <taxon>rosids</taxon>
        <taxon>fabids</taxon>
        <taxon>Cucurbitales</taxon>
        <taxon>Cucurbitaceae</taxon>
        <taxon>Benincaseae</taxon>
        <taxon>Cucumis</taxon>
    </lineage>
</organism>
<feature type="domain" description="Retroviral polymerase SH3-like" evidence="3">
    <location>
        <begin position="5"/>
        <end position="39"/>
    </location>
</feature>
<dbReference type="GO" id="GO:0003964">
    <property type="term" value="F:RNA-directed DNA polymerase activity"/>
    <property type="evidence" value="ECO:0007669"/>
    <property type="project" value="UniProtKB-KW"/>
</dbReference>
<keyword evidence="5" id="KW-0695">RNA-directed DNA polymerase</keyword>
<dbReference type="AlphaFoldDB" id="A0A5D3BDH6"/>
<evidence type="ECO:0000313" key="4">
    <source>
        <dbReference type="EMBL" id="KAA0038341.1"/>
    </source>
</evidence>
<evidence type="ECO:0000259" key="3">
    <source>
        <dbReference type="Pfam" id="PF25597"/>
    </source>
</evidence>
<evidence type="ECO:0000256" key="1">
    <source>
        <dbReference type="SAM" id="MobiDB-lite"/>
    </source>
</evidence>
<evidence type="ECO:0000313" key="6">
    <source>
        <dbReference type="Proteomes" id="UP000321393"/>
    </source>
</evidence>
<dbReference type="EMBL" id="SSTD01019069">
    <property type="protein sequence ID" value="TYJ97054.1"/>
    <property type="molecule type" value="Genomic_DNA"/>
</dbReference>
<comment type="caution">
    <text evidence="5">The sequence shown here is derived from an EMBL/GenBank/DDBJ whole genome shotgun (WGS) entry which is preliminary data.</text>
</comment>
<keyword evidence="5" id="KW-0808">Transferase</keyword>
<evidence type="ECO:0000259" key="2">
    <source>
        <dbReference type="Pfam" id="PF07727"/>
    </source>
</evidence>
<keyword evidence="5" id="KW-0548">Nucleotidyltransferase</keyword>
<dbReference type="Proteomes" id="UP000321393">
    <property type="component" value="Unassembled WGS sequence"/>
</dbReference>
<dbReference type="InterPro" id="IPR057670">
    <property type="entry name" value="SH3_retrovirus"/>
</dbReference>
<gene>
    <name evidence="5" type="ORF">E5676_scaffold506G001210</name>
    <name evidence="4" type="ORF">E6C27_scaffold270G002160</name>
</gene>
<evidence type="ECO:0000313" key="5">
    <source>
        <dbReference type="EMBL" id="TYJ97054.1"/>
    </source>
</evidence>
<feature type="region of interest" description="Disordered" evidence="1">
    <location>
        <begin position="79"/>
        <end position="105"/>
    </location>
</feature>
<dbReference type="EMBL" id="SSTE01018746">
    <property type="protein sequence ID" value="KAA0038341.1"/>
    <property type="molecule type" value="Genomic_DNA"/>
</dbReference>
<accession>A0A5D3BDH6</accession>
<proteinExistence type="predicted"/>
<protein>
    <submittedName>
        <fullName evidence="4">Retrovirus-related Pol polyprotein from transposon TNT 1-94</fullName>
    </submittedName>
    <submittedName>
        <fullName evidence="5">Reverse transcriptase, RNA-dependent DNA polymerase</fullName>
    </submittedName>
</protein>
<dbReference type="Pfam" id="PF25597">
    <property type="entry name" value="SH3_retrovirus"/>
    <property type="match status" value="1"/>
</dbReference>
<dbReference type="Pfam" id="PF07727">
    <property type="entry name" value="RVT_2"/>
    <property type="match status" value="1"/>
</dbReference>
<sequence length="454" mass="52151">MDFPLGVKGYKLYDIARRKFFISRDVLFFEELFPFHSIKEKDIPISHNFLEQFVILSPLFDCLEKEVITNPFTDARSMTEDTLEDSHGANDQNPYTSNSKETNNTNQAPILTMTRKSSWPHHPPSYLKDFRYNLTSQNSTPFPLNQYRSYNAYSQHHRNYLFNVTSIYEPTYYHQAVKHQTWRKAMALEIEATKRINTWTIVSLPKDHHTVGSKWVYKVKCKPDGTIDRYKARLVAKGYNQQEGIDFSDTFSPVAKISTVKIFLALTAAYNWSISQMDINNAFLNGDLFEEVHITLPLQTSQVPKKGEKLACKLNKSIYDLKQASRQWFLKFAAAISSHGFIQSKVDYSLFTRGNGSTFVALLVYVDDLLLTGPSPSVINSVKNTLKAHFKLKDLGKAKYFLGLELSRSQQGLMLSQRKYCLRILEDTRFLDSKPVVAPMDSNLKLCKSEGYGL</sequence>
<evidence type="ECO:0000313" key="7">
    <source>
        <dbReference type="Proteomes" id="UP000321947"/>
    </source>
</evidence>
<dbReference type="SUPFAM" id="SSF56672">
    <property type="entry name" value="DNA/RNA polymerases"/>
    <property type="match status" value="1"/>
</dbReference>